<accession>A0A0F9BY51</accession>
<reference evidence="1" key="1">
    <citation type="journal article" date="2015" name="Nature">
        <title>Complex archaea that bridge the gap between prokaryotes and eukaryotes.</title>
        <authorList>
            <person name="Spang A."/>
            <person name="Saw J.H."/>
            <person name="Jorgensen S.L."/>
            <person name="Zaremba-Niedzwiedzka K."/>
            <person name="Martijn J."/>
            <person name="Lind A.E."/>
            <person name="van Eijk R."/>
            <person name="Schleper C."/>
            <person name="Guy L."/>
            <person name="Ettema T.J."/>
        </authorList>
    </citation>
    <scope>NUCLEOTIDE SEQUENCE</scope>
</reference>
<dbReference type="EMBL" id="LAZR01035704">
    <property type="protein sequence ID" value="KKL26799.1"/>
    <property type="molecule type" value="Genomic_DNA"/>
</dbReference>
<name>A0A0F9BY51_9ZZZZ</name>
<dbReference type="AlphaFoldDB" id="A0A0F9BY51"/>
<proteinExistence type="predicted"/>
<evidence type="ECO:0000313" key="1">
    <source>
        <dbReference type="EMBL" id="KKL26799.1"/>
    </source>
</evidence>
<organism evidence="1">
    <name type="scientific">marine sediment metagenome</name>
    <dbReference type="NCBI Taxonomy" id="412755"/>
    <lineage>
        <taxon>unclassified sequences</taxon>
        <taxon>metagenomes</taxon>
        <taxon>ecological metagenomes</taxon>
    </lineage>
</organism>
<comment type="caution">
    <text evidence="1">The sequence shown here is derived from an EMBL/GenBank/DDBJ whole genome shotgun (WGS) entry which is preliminary data.</text>
</comment>
<gene>
    <name evidence="1" type="ORF">LCGC14_2391620</name>
</gene>
<sequence length="180" mass="20366">MAKTLAVALYMETQVLTGFINHYEERLSDLLNGVSIRREHRGRFVELSYVNIQNIDGPEESLAISYINKATIQVATTIDDDLAKGIGGRVGVKPYPFIEKLPVLVRVRMPAYIVIGNMHCTSKQMARHTVEEKPMFLPLTDVNIRRSDNSHWWQASFAIVNTEQILSWQEEDAMSSCTPG</sequence>
<protein>
    <submittedName>
        <fullName evidence="1">Uncharacterized protein</fullName>
    </submittedName>
</protein>